<feature type="region of interest" description="Disordered" evidence="1">
    <location>
        <begin position="448"/>
        <end position="497"/>
    </location>
</feature>
<organism evidence="2">
    <name type="scientific">Cladocopium goreaui</name>
    <dbReference type="NCBI Taxonomy" id="2562237"/>
    <lineage>
        <taxon>Eukaryota</taxon>
        <taxon>Sar</taxon>
        <taxon>Alveolata</taxon>
        <taxon>Dinophyceae</taxon>
        <taxon>Suessiales</taxon>
        <taxon>Symbiodiniaceae</taxon>
        <taxon>Cladocopium</taxon>
    </lineage>
</organism>
<reference evidence="3 4" key="2">
    <citation type="submission" date="2024-05" db="EMBL/GenBank/DDBJ databases">
        <authorList>
            <person name="Chen Y."/>
            <person name="Shah S."/>
            <person name="Dougan E. K."/>
            <person name="Thang M."/>
            <person name="Chan C."/>
        </authorList>
    </citation>
    <scope>NUCLEOTIDE SEQUENCE [LARGE SCALE GENOMIC DNA]</scope>
</reference>
<feature type="compositionally biased region" description="Low complexity" evidence="1">
    <location>
        <begin position="477"/>
        <end position="491"/>
    </location>
</feature>
<accession>A0A9P1BN20</accession>
<dbReference type="Proteomes" id="UP001152797">
    <property type="component" value="Unassembled WGS sequence"/>
</dbReference>
<keyword evidence="4" id="KW-1185">Reference proteome</keyword>
<proteinExistence type="predicted"/>
<gene>
    <name evidence="2" type="ORF">C1SCF055_LOCUS4591</name>
</gene>
<evidence type="ECO:0000256" key="1">
    <source>
        <dbReference type="SAM" id="MobiDB-lite"/>
    </source>
</evidence>
<evidence type="ECO:0000313" key="4">
    <source>
        <dbReference type="Proteomes" id="UP001152797"/>
    </source>
</evidence>
<dbReference type="EMBL" id="CAMXCT010000265">
    <property type="protein sequence ID" value="CAI3976367.1"/>
    <property type="molecule type" value="Genomic_DNA"/>
</dbReference>
<dbReference type="AlphaFoldDB" id="A0A9P1BN20"/>
<name>A0A9P1BN20_9DINO</name>
<sequence>MEDIEQLARAAAQSLGLQLSRGRESRYVGVLQQRSTGKWRVRKAGVISKSNIFDLEIQAALDVRVQQLDFSGQSQEATEMRQVQEALQAIAPELLKILCSCRKPGASCHCQEKALREAESAKAALEAIRAVAAQAPPGPVVPAGPPPPAPPVEVTEPRAKTIDEYYSIETVRRQHQLDRRRAKESRRRWRRQQLEGTLETQLQQTGQMTGVGSADASGDAQGFTTLRRHFLQQVRRAKRRRRFQDPEGRGFSAALLERLGGGRRVIGFHQAALRLQQLQLQQEARRRLQQSAETGAMVPMTPEGRHPDISANLEVDEPRRRPKRLRTPTDILLKRLVLKRRKEAEEAQEAAGDEVKVVSMELDAVKGELAQMAKSKAAKLEWLLLQRLAPEPVLTNVTLCDEERAAQLEEERLQKLWELEGGAEEEERIAKEWRGILRQRRQSFLALRGAHRWRRRPKEPSQPSQPQPEPAREADAAAEAPAATVPEAEPATVDPYL</sequence>
<reference evidence="2" key="1">
    <citation type="submission" date="2022-10" db="EMBL/GenBank/DDBJ databases">
        <authorList>
            <person name="Chen Y."/>
            <person name="Dougan E. K."/>
            <person name="Chan C."/>
            <person name="Rhodes N."/>
            <person name="Thang M."/>
        </authorList>
    </citation>
    <scope>NUCLEOTIDE SEQUENCE</scope>
</reference>
<evidence type="ECO:0000313" key="2">
    <source>
        <dbReference type="EMBL" id="CAI3976367.1"/>
    </source>
</evidence>
<dbReference type="EMBL" id="CAMXCT020000265">
    <property type="protein sequence ID" value="CAL1129742.1"/>
    <property type="molecule type" value="Genomic_DNA"/>
</dbReference>
<dbReference type="EMBL" id="CAMXCT030000265">
    <property type="protein sequence ID" value="CAL4763679.1"/>
    <property type="molecule type" value="Genomic_DNA"/>
</dbReference>
<protein>
    <submittedName>
        <fullName evidence="3">Glucan 1,3-beta-glucosidase A</fullName>
    </submittedName>
</protein>
<comment type="caution">
    <text evidence="2">The sequence shown here is derived from an EMBL/GenBank/DDBJ whole genome shotgun (WGS) entry which is preliminary data.</text>
</comment>
<evidence type="ECO:0000313" key="3">
    <source>
        <dbReference type="EMBL" id="CAL4763679.1"/>
    </source>
</evidence>